<name>A0A0F8YGD0_9ZZZZ</name>
<evidence type="ECO:0000256" key="8">
    <source>
        <dbReference type="ARBA" id="ARBA00039149"/>
    </source>
</evidence>
<dbReference type="GO" id="GO:0016874">
    <property type="term" value="F:ligase activity"/>
    <property type="evidence" value="ECO:0007669"/>
    <property type="project" value="UniProtKB-KW"/>
</dbReference>
<accession>A0A0F8YGD0</accession>
<dbReference type="InterPro" id="IPR014729">
    <property type="entry name" value="Rossmann-like_a/b/a_fold"/>
</dbReference>
<keyword evidence="6" id="KW-0067">ATP-binding</keyword>
<evidence type="ECO:0000256" key="6">
    <source>
        <dbReference type="ARBA" id="ARBA00022840"/>
    </source>
</evidence>
<dbReference type="AlphaFoldDB" id="A0A0F8YGD0"/>
<dbReference type="Pfam" id="PF06508">
    <property type="entry name" value="QueC"/>
    <property type="match status" value="1"/>
</dbReference>
<dbReference type="InterPro" id="IPR018317">
    <property type="entry name" value="QueC"/>
</dbReference>
<evidence type="ECO:0000256" key="5">
    <source>
        <dbReference type="ARBA" id="ARBA00022833"/>
    </source>
</evidence>
<keyword evidence="2" id="KW-0436">Ligase</keyword>
<dbReference type="GO" id="GO:0005524">
    <property type="term" value="F:ATP binding"/>
    <property type="evidence" value="ECO:0007669"/>
    <property type="project" value="UniProtKB-KW"/>
</dbReference>
<organism evidence="10">
    <name type="scientific">marine sediment metagenome</name>
    <dbReference type="NCBI Taxonomy" id="412755"/>
    <lineage>
        <taxon>unclassified sequences</taxon>
        <taxon>metagenomes</taxon>
        <taxon>ecological metagenomes</taxon>
    </lineage>
</organism>
<reference evidence="10" key="1">
    <citation type="journal article" date="2015" name="Nature">
        <title>Complex archaea that bridge the gap between prokaryotes and eukaryotes.</title>
        <authorList>
            <person name="Spang A."/>
            <person name="Saw J.H."/>
            <person name="Jorgensen S.L."/>
            <person name="Zaremba-Niedzwiedzka K."/>
            <person name="Martijn J."/>
            <person name="Lind A.E."/>
            <person name="van Eijk R."/>
            <person name="Schleper C."/>
            <person name="Guy L."/>
            <person name="Ettema T.J."/>
        </authorList>
    </citation>
    <scope>NUCLEOTIDE SEQUENCE</scope>
</reference>
<sequence length="236" mass="25972">MLAMSSYNSQVRKSKMTYPQKVVVLLSGGLDSTVTLAHLVAQPVERVERVHALIFDYAQSSSREISCAEQLCLQWKVPYTIQRLDPAMLCGKTDIHQEIPARNLIFIALAAAFAADLGFDTIALGAEPDSTYTDSTIAFLDKTSDLLGHFGMSLIAPVKRLTNKVSMVRRALDLGVPLHLCHSSRSNVVDGQCKTSQLFLEAITCLLPNGFLPARAILAELALVKSRHDPERNIMY</sequence>
<dbReference type="EC" id="6.3.4.20" evidence="8"/>
<keyword evidence="5" id="KW-0862">Zinc</keyword>
<dbReference type="SUPFAM" id="SSF52402">
    <property type="entry name" value="Adenine nucleotide alpha hydrolases-like"/>
    <property type="match status" value="1"/>
</dbReference>
<feature type="non-terminal residue" evidence="10">
    <location>
        <position position="236"/>
    </location>
</feature>
<evidence type="ECO:0000256" key="9">
    <source>
        <dbReference type="ARBA" id="ARBA00047890"/>
    </source>
</evidence>
<evidence type="ECO:0000256" key="7">
    <source>
        <dbReference type="ARBA" id="ARBA00037993"/>
    </source>
</evidence>
<protein>
    <recommendedName>
        <fullName evidence="8">7-cyano-7-deazaguanine synthase</fullName>
        <ecNumber evidence="8">6.3.4.20</ecNumber>
    </recommendedName>
</protein>
<gene>
    <name evidence="10" type="ORF">LCGC14_2823410</name>
</gene>
<evidence type="ECO:0000256" key="1">
    <source>
        <dbReference type="ARBA" id="ARBA00005061"/>
    </source>
</evidence>
<comment type="similarity">
    <text evidence="7">Belongs to the QueC family.</text>
</comment>
<comment type="caution">
    <text evidence="10">The sequence shown here is derived from an EMBL/GenBank/DDBJ whole genome shotgun (WGS) entry which is preliminary data.</text>
</comment>
<evidence type="ECO:0000256" key="4">
    <source>
        <dbReference type="ARBA" id="ARBA00022741"/>
    </source>
</evidence>
<comment type="catalytic activity">
    <reaction evidence="9">
        <text>7-carboxy-7-carbaguanine + NH4(+) + 2 ATP = 7-cyano-7-carbaguanine + 2 AMP + 2 diphosphate + 2 H(+)</text>
        <dbReference type="Rhea" id="RHEA:27982"/>
        <dbReference type="ChEBI" id="CHEBI:15378"/>
        <dbReference type="ChEBI" id="CHEBI:28938"/>
        <dbReference type="ChEBI" id="CHEBI:30616"/>
        <dbReference type="ChEBI" id="CHEBI:33019"/>
        <dbReference type="ChEBI" id="CHEBI:45075"/>
        <dbReference type="ChEBI" id="CHEBI:61036"/>
        <dbReference type="ChEBI" id="CHEBI:456215"/>
        <dbReference type="EC" id="6.3.4.20"/>
    </reaction>
</comment>
<comment type="pathway">
    <text evidence="1">Purine metabolism; 7-cyano-7-deazaguanine biosynthesis.</text>
</comment>
<dbReference type="EMBL" id="LAZR01053578">
    <property type="protein sequence ID" value="KKK80447.1"/>
    <property type="molecule type" value="Genomic_DNA"/>
</dbReference>
<evidence type="ECO:0000256" key="2">
    <source>
        <dbReference type="ARBA" id="ARBA00022598"/>
    </source>
</evidence>
<evidence type="ECO:0000313" key="10">
    <source>
        <dbReference type="EMBL" id="KKK80447.1"/>
    </source>
</evidence>
<keyword evidence="3" id="KW-0479">Metal-binding</keyword>
<dbReference type="Gene3D" id="3.40.50.620">
    <property type="entry name" value="HUPs"/>
    <property type="match status" value="1"/>
</dbReference>
<dbReference type="GO" id="GO:0046872">
    <property type="term" value="F:metal ion binding"/>
    <property type="evidence" value="ECO:0007669"/>
    <property type="project" value="UniProtKB-KW"/>
</dbReference>
<evidence type="ECO:0000256" key="3">
    <source>
        <dbReference type="ARBA" id="ARBA00022723"/>
    </source>
</evidence>
<dbReference type="PANTHER" id="PTHR42914">
    <property type="entry name" value="7-CYANO-7-DEAZAGUANINE SYNTHASE"/>
    <property type="match status" value="1"/>
</dbReference>
<keyword evidence="4" id="KW-0547">Nucleotide-binding</keyword>
<proteinExistence type="inferred from homology"/>
<dbReference type="PANTHER" id="PTHR42914:SF1">
    <property type="entry name" value="7-CYANO-7-DEAZAGUANINE SYNTHASE"/>
    <property type="match status" value="1"/>
</dbReference>